<dbReference type="RefSeq" id="WP_271924048.1">
    <property type="nucleotide sequence ID" value="NZ_JAQNDO010000001.1"/>
</dbReference>
<evidence type="ECO:0000313" key="4">
    <source>
        <dbReference type="Proteomes" id="UP001221411"/>
    </source>
</evidence>
<dbReference type="Gene3D" id="2.160.20.80">
    <property type="entry name" value="E3 ubiquitin-protein ligase SopA"/>
    <property type="match status" value="3"/>
</dbReference>
<dbReference type="Proteomes" id="UP001221411">
    <property type="component" value="Unassembled WGS sequence"/>
</dbReference>
<dbReference type="InterPro" id="IPR051082">
    <property type="entry name" value="Pentapeptide-BTB/POZ_domain"/>
</dbReference>
<evidence type="ECO:0000256" key="1">
    <source>
        <dbReference type="SAM" id="MobiDB-lite"/>
    </source>
</evidence>
<name>A0ABT5EXG4_9BACT</name>
<dbReference type="PANTHER" id="PTHR14136">
    <property type="entry name" value="BTB_POZ DOMAIN-CONTAINING PROTEIN KCTD9"/>
    <property type="match status" value="1"/>
</dbReference>
<evidence type="ECO:0000259" key="2">
    <source>
        <dbReference type="Pfam" id="PF09937"/>
    </source>
</evidence>
<evidence type="ECO:0000313" key="3">
    <source>
        <dbReference type="EMBL" id="MDC0745987.1"/>
    </source>
</evidence>
<feature type="compositionally biased region" description="Polar residues" evidence="1">
    <location>
        <begin position="880"/>
        <end position="890"/>
    </location>
</feature>
<gene>
    <name evidence="3" type="ORF">POL67_31965</name>
</gene>
<protein>
    <submittedName>
        <fullName evidence="3">DUF2169 domain-containing protein</fullName>
    </submittedName>
</protein>
<sequence>MKTIKPMKLGVLTRTFELDHKHYFVPTVFVFCDLGPARSLLSEVELWRLAAAELGKDAVLDECMPKQRGELLVHGRCFTANRVPRPAASVRVKLGPIDKTLYVIGDRAFRRDGTPSDPELFTEMPIHYARAFGGEGFQQNPIGVGFAPTKEDGRAVHRLPNIELPDKLIKSTSDRPAPAGFGPYDLLWAQRWPKIGTYDTKWMREDLPGLAKDMDLSMWNAAPNDQKLPAGFFEGTEEILLENMHPEKPRIEGRLPGVVGRCFVTQRTAEGDVFREIPLHLDTVQVFPHHERVALSFRGLWAIAEDDADDILHLLVAADDRTAPRPIEHYRAVLERRLDPKREASEVFRDGDLLPPDAGGKASGGGDIDAMFELTRSENLLQKNLAERARREAEKTRAAILAAGGDPDRVPVIEGPKPIEGPSFGDLPDFVERSERDLAEAQRKMDAAHEKALSDARKRYAAAGLDYDAEVRRMKKEASGPPKFSADKEIERLRDIQTLCHNANVATPDLDAALADPATEQKLRKAEEEARNAYRDGAHLAEHRPARLEEPARSELRRRVAAAHAEGRSLARIDLSGADLSEMDLPGVDFTDAFLENADLSGANLAGAKLARVVLAGAAFVGADLTGADLAEANLGASNGKNANLDGVTLRGAILAKADLTGASLGGVVFELADLSDVLLDGAALTRSRFDKCILKGNLLRGCDLRESTFVHAMLVEVDLRNANFANATLEHASLVRCTLDGASFLKANLCGMRLAEPCTFVGADFTGATIAAATLREADFSHADFSGATLSSSDLSKCVLREAKLYRAVAKNALFMRADLTGASLVAANLEGAIFLKAKLGRADFKGANLFRADLLRAVGDDKTSFYDALVTQVRVSPKGSTGAPTTVDPSAPRTAPKPVNKESRG</sequence>
<feature type="domain" description="DUF2169" evidence="2">
    <location>
        <begin position="22"/>
        <end position="298"/>
    </location>
</feature>
<feature type="region of interest" description="Disordered" evidence="1">
    <location>
        <begin position="878"/>
        <end position="907"/>
    </location>
</feature>
<reference evidence="3 4" key="1">
    <citation type="submission" date="2022-11" db="EMBL/GenBank/DDBJ databases">
        <title>Minimal conservation of predation-associated metabolite biosynthetic gene clusters underscores biosynthetic potential of Myxococcota including descriptions for ten novel species: Archangium lansinium sp. nov., Myxococcus landrumus sp. nov., Nannocystis bai.</title>
        <authorList>
            <person name="Ahearne A."/>
            <person name="Stevens C."/>
            <person name="Dowd S."/>
        </authorList>
    </citation>
    <scope>NUCLEOTIDE SEQUENCE [LARGE SCALE GENOMIC DNA]</scope>
    <source>
        <strain evidence="3 4">RJM3</strain>
    </source>
</reference>
<dbReference type="Pfam" id="PF00805">
    <property type="entry name" value="Pentapeptide"/>
    <property type="match status" value="5"/>
</dbReference>
<proteinExistence type="predicted"/>
<comment type="caution">
    <text evidence="3">The sequence shown here is derived from an EMBL/GenBank/DDBJ whole genome shotgun (WGS) entry which is preliminary data.</text>
</comment>
<dbReference type="InterPro" id="IPR018683">
    <property type="entry name" value="DUF2169"/>
</dbReference>
<dbReference type="PANTHER" id="PTHR14136:SF17">
    <property type="entry name" value="BTB_POZ DOMAIN-CONTAINING PROTEIN KCTD9"/>
    <property type="match status" value="1"/>
</dbReference>
<keyword evidence="4" id="KW-1185">Reference proteome</keyword>
<dbReference type="InterPro" id="IPR001646">
    <property type="entry name" value="5peptide_repeat"/>
</dbReference>
<dbReference type="SUPFAM" id="SSF141571">
    <property type="entry name" value="Pentapeptide repeat-like"/>
    <property type="match status" value="3"/>
</dbReference>
<organism evidence="3 4">
    <name type="scientific">Polyangium mundeleinium</name>
    <dbReference type="NCBI Taxonomy" id="2995306"/>
    <lineage>
        <taxon>Bacteria</taxon>
        <taxon>Pseudomonadati</taxon>
        <taxon>Myxococcota</taxon>
        <taxon>Polyangia</taxon>
        <taxon>Polyangiales</taxon>
        <taxon>Polyangiaceae</taxon>
        <taxon>Polyangium</taxon>
    </lineage>
</organism>
<dbReference type="EMBL" id="JAQNDO010000001">
    <property type="protein sequence ID" value="MDC0745987.1"/>
    <property type="molecule type" value="Genomic_DNA"/>
</dbReference>
<accession>A0ABT5EXG4</accession>
<dbReference type="Pfam" id="PF09937">
    <property type="entry name" value="DUF2169"/>
    <property type="match status" value="1"/>
</dbReference>